<protein>
    <recommendedName>
        <fullName evidence="2">Helitron helicase-like domain-containing protein</fullName>
    </recommendedName>
</protein>
<keyword evidence="4" id="KW-1185">Reference proteome</keyword>
<gene>
    <name evidence="3" type="ORF">PCOR1329_LOCUS61046</name>
</gene>
<feature type="compositionally biased region" description="Low complexity" evidence="1">
    <location>
        <begin position="429"/>
        <end position="443"/>
    </location>
</feature>
<feature type="region of interest" description="Disordered" evidence="1">
    <location>
        <begin position="940"/>
        <end position="965"/>
    </location>
</feature>
<evidence type="ECO:0000256" key="1">
    <source>
        <dbReference type="SAM" id="MobiDB-lite"/>
    </source>
</evidence>
<evidence type="ECO:0000313" key="3">
    <source>
        <dbReference type="EMBL" id="CAK0876829.1"/>
    </source>
</evidence>
<feature type="region of interest" description="Disordered" evidence="1">
    <location>
        <begin position="418"/>
        <end position="443"/>
    </location>
</feature>
<dbReference type="InterPro" id="IPR025476">
    <property type="entry name" value="Helitron_helicase-like"/>
</dbReference>
<name>A0ABN9VWU2_9DINO</name>
<sequence>MARPSLWRFGDAANLYPDRRITLTPNEWMRCLFVREDMEYDLPGEEPGAFRVCDRKSQAEINRFAGDWVTLRLFSSIRVLAAQQESTLGKAGGDIHALAQHENAPQIIRDALNIMQMASARVLGADGHRRLCRHEGNAYTALFGPPLGFCTPNLADGKQPCLLVIQNRKFHLDGTKDVDGIYPRCREMLLRLAKDPVGQTRVFHLMMLLFFQHVLGVRPECIESRRGSKRSNPRDWCTDGAAASACAPGIFGPVLAFREEIEAQGRDSLHPRILVWLVLLSVAEVVVILRRGTEGNFQRNLYNWMKATVAAAESISQSSVRSIKRRFGDLQATGVSPLGFSATGQSLSCYDGESELGELQKVPEDDRAPAQTKALNEYDTQMWCRPCLPLRRPGGESVCGKPISDFAVGKCPLHRRRAALRSSEREPPESQSGRSATAVPSAEAVAAGEAGAGEWEASFTKDVRSLATDIFVHICGDSCRKYSGPKKVQQICRRGFYYIAVLGDWGQRKEGIAFRRRGKALRNQISIVKATKHGMQGRLLMLQEHPFEVQTNYAGAACIRCNLDVQRLRRVLPESLWKSEEEPCPHLPPGDKDTFGHMGTCEWDGEEYAWRTSVGDDCRDGGQWADGNSRADWRRAFLRAFARQGGGVFSCGHFGGEHHDAPGCPDGHACECLQCECTRAITAAFADAINTGFYVNSYTAKQCPTMDGALENLRKGIERLGKKRDEDQEELEKKRARGEPLIGEAAAERAHPGDSEQTMQTSGQEMIFPMLYGRMTFASHRCWTVYVKKGIPKSRTEREVESFDQLCFVEGAAEDGNQAFTCSWLAHSEKQSVCATEAARRFLDRNEYMSLWETQEIVDKFNDMWESDETRNGNVPAPAAPADVVDPDADKPRATVPQHSALIARGVQADLEGLARARVEKHERPYQTDAGIHQSYILAATGGSGRPEGEPDDDGPQAPPEAVGTEVRPPLRCFFDEEEMQRILDFEHRPRLTPFLKGMLELPLMDTVTEVGESHSRVRQSRAGAAVWRRSYQDLLSASFEAKCQLKLAQEEALDINAEEGHGAVLLAEEYGMVLPEEE</sequence>
<dbReference type="EMBL" id="CAUYUJ010017670">
    <property type="protein sequence ID" value="CAK0876829.1"/>
    <property type="molecule type" value="Genomic_DNA"/>
</dbReference>
<proteinExistence type="predicted"/>
<organism evidence="3 4">
    <name type="scientific">Prorocentrum cordatum</name>
    <dbReference type="NCBI Taxonomy" id="2364126"/>
    <lineage>
        <taxon>Eukaryota</taxon>
        <taxon>Sar</taxon>
        <taxon>Alveolata</taxon>
        <taxon>Dinophyceae</taxon>
        <taxon>Prorocentrales</taxon>
        <taxon>Prorocentraceae</taxon>
        <taxon>Prorocentrum</taxon>
    </lineage>
</organism>
<comment type="caution">
    <text evidence="3">The sequence shown here is derived from an EMBL/GenBank/DDBJ whole genome shotgun (WGS) entry which is preliminary data.</text>
</comment>
<dbReference type="Pfam" id="PF14214">
    <property type="entry name" value="Helitron_like_N"/>
    <property type="match status" value="1"/>
</dbReference>
<feature type="region of interest" description="Disordered" evidence="1">
    <location>
        <begin position="721"/>
        <end position="758"/>
    </location>
</feature>
<dbReference type="Proteomes" id="UP001189429">
    <property type="component" value="Unassembled WGS sequence"/>
</dbReference>
<accession>A0ABN9VWU2</accession>
<evidence type="ECO:0000259" key="2">
    <source>
        <dbReference type="Pfam" id="PF14214"/>
    </source>
</evidence>
<reference evidence="3" key="1">
    <citation type="submission" date="2023-10" db="EMBL/GenBank/DDBJ databases">
        <authorList>
            <person name="Chen Y."/>
            <person name="Shah S."/>
            <person name="Dougan E. K."/>
            <person name="Thang M."/>
            <person name="Chan C."/>
        </authorList>
    </citation>
    <scope>NUCLEOTIDE SEQUENCE [LARGE SCALE GENOMIC DNA]</scope>
</reference>
<feature type="domain" description="Helitron helicase-like" evidence="2">
    <location>
        <begin position="97"/>
        <end position="274"/>
    </location>
</feature>
<evidence type="ECO:0000313" key="4">
    <source>
        <dbReference type="Proteomes" id="UP001189429"/>
    </source>
</evidence>